<protein>
    <recommendedName>
        <fullName evidence="6">Dipeptidase</fullName>
        <ecNumber evidence="6">3.4.-.-</ecNumber>
    </recommendedName>
</protein>
<evidence type="ECO:0000256" key="4">
    <source>
        <dbReference type="ARBA" id="ARBA00022801"/>
    </source>
</evidence>
<keyword evidence="5 6" id="KW-0224">Dipeptidase</keyword>
<dbReference type="InterPro" id="IPR047804">
    <property type="entry name" value="C69_dipept_A-like"/>
</dbReference>
<dbReference type="OrthoDB" id="5147328at2"/>
<dbReference type="RefSeq" id="WP_121087691.1">
    <property type="nucleotide sequence ID" value="NZ_RBZU01000006.1"/>
</dbReference>
<dbReference type="InterPro" id="IPR005322">
    <property type="entry name" value="Peptidase_C69"/>
</dbReference>
<dbReference type="Pfam" id="PF03577">
    <property type="entry name" value="Peptidase_C69"/>
    <property type="match status" value="1"/>
</dbReference>
<evidence type="ECO:0000256" key="1">
    <source>
        <dbReference type="ARBA" id="ARBA00001670"/>
    </source>
</evidence>
<evidence type="ECO:0000256" key="7">
    <source>
        <dbReference type="SAM" id="SignalP"/>
    </source>
</evidence>
<feature type="chain" id="PRO_5019852975" description="Dipeptidase" evidence="7">
    <location>
        <begin position="18"/>
        <end position="493"/>
    </location>
</feature>
<evidence type="ECO:0000256" key="3">
    <source>
        <dbReference type="ARBA" id="ARBA00022670"/>
    </source>
</evidence>
<dbReference type="PANTHER" id="PTHR12994:SF17">
    <property type="entry name" value="LD30995P"/>
    <property type="match status" value="1"/>
</dbReference>
<dbReference type="Proteomes" id="UP000270342">
    <property type="component" value="Unassembled WGS sequence"/>
</dbReference>
<dbReference type="PANTHER" id="PTHR12994">
    <property type="entry name" value="SECERNIN"/>
    <property type="match status" value="1"/>
</dbReference>
<reference evidence="8 9" key="1">
    <citation type="submission" date="2018-10" db="EMBL/GenBank/DDBJ databases">
        <title>Robbsia sp. DHC34, isolated from soil.</title>
        <authorList>
            <person name="Gao Z.-H."/>
            <person name="Qiu L.-H."/>
        </authorList>
    </citation>
    <scope>NUCLEOTIDE SEQUENCE [LARGE SCALE GENOMIC DNA]</scope>
    <source>
        <strain evidence="8 9">DHC34</strain>
    </source>
</reference>
<sequence length="493" mass="53735">MKKITALSLVLTLIAQASVACTTIIVGKNVSADGSILVARSVDGIDGVTSIDHVYHPPRDKGSVVKSTIEGHFTYKLPDHLLGYTGDPVFPTLVHSDTVFEESGFNDVGVGVSATETIFSNDATLKVDPYKKEGGVVEEVIPTVILPQVKTAREGVLLLGHLIEQLGAAEGVGVAIVDKNEAWYLENAGGHEWLAQRIPDDSYFVSANQSRLGSVDFNDTANVLSSPNLEQWAADHGLFDPKNGKAFNFREVFSRDDPKLDVGYNYARVSYLQGSFTKALVGDWPKSNNFPTFAKPDRKISLADVEAALESHYQGTPHDPYTLADPSVTERPVSVFRTVQSHVLQTRTDLPPAIANVEYLSFGMAALGVYLPLYEGAAIPASLQGATNKADDLSAYWAFRRVQALALQNYPKYGPLVRQRFDALAADIATRQHAFEKQYADTYAQDPAKAKQLLDAFTNETVAQGVQVARDLSNEIVTDIAKDVEKKYHFEGA</sequence>
<accession>A0A494XZK1</accession>
<dbReference type="GO" id="GO:0006508">
    <property type="term" value="P:proteolysis"/>
    <property type="evidence" value="ECO:0007669"/>
    <property type="project" value="UniProtKB-KW"/>
</dbReference>
<evidence type="ECO:0000256" key="5">
    <source>
        <dbReference type="ARBA" id="ARBA00022997"/>
    </source>
</evidence>
<keyword evidence="3 6" id="KW-0645">Protease</keyword>
<dbReference type="GO" id="GO:0016805">
    <property type="term" value="F:dipeptidase activity"/>
    <property type="evidence" value="ECO:0007669"/>
    <property type="project" value="UniProtKB-KW"/>
</dbReference>
<comment type="catalytic activity">
    <reaction evidence="1">
        <text>an L-aminoacyl-L-amino acid + H2O = 2 an L-alpha-amino acid</text>
        <dbReference type="Rhea" id="RHEA:48940"/>
        <dbReference type="ChEBI" id="CHEBI:15377"/>
        <dbReference type="ChEBI" id="CHEBI:59869"/>
        <dbReference type="ChEBI" id="CHEBI:77460"/>
        <dbReference type="EC" id="3.4.13.19"/>
    </reaction>
</comment>
<dbReference type="EMBL" id="RBZU01000006">
    <property type="protein sequence ID" value="RKP53616.1"/>
    <property type="molecule type" value="Genomic_DNA"/>
</dbReference>
<comment type="similarity">
    <text evidence="2 6">Belongs to the peptidase C69 family.</text>
</comment>
<proteinExistence type="inferred from homology"/>
<dbReference type="EC" id="3.4.-.-" evidence="6"/>
<organism evidence="8 9">
    <name type="scientific">Pararobbsia silviterrae</name>
    <dbReference type="NCBI Taxonomy" id="1792498"/>
    <lineage>
        <taxon>Bacteria</taxon>
        <taxon>Pseudomonadati</taxon>
        <taxon>Pseudomonadota</taxon>
        <taxon>Betaproteobacteria</taxon>
        <taxon>Burkholderiales</taxon>
        <taxon>Burkholderiaceae</taxon>
        <taxon>Pararobbsia</taxon>
    </lineage>
</organism>
<keyword evidence="7" id="KW-0732">Signal</keyword>
<dbReference type="Gene3D" id="3.60.60.10">
    <property type="entry name" value="Penicillin V Acylase, Chain A"/>
    <property type="match status" value="1"/>
</dbReference>
<keyword evidence="4 6" id="KW-0378">Hydrolase</keyword>
<evidence type="ECO:0000313" key="9">
    <source>
        <dbReference type="Proteomes" id="UP000270342"/>
    </source>
</evidence>
<dbReference type="PROSITE" id="PS51257">
    <property type="entry name" value="PROKAR_LIPOPROTEIN"/>
    <property type="match status" value="1"/>
</dbReference>
<evidence type="ECO:0000256" key="6">
    <source>
        <dbReference type="RuleBase" id="RU364089"/>
    </source>
</evidence>
<comment type="caution">
    <text evidence="8">The sequence shown here is derived from an EMBL/GenBank/DDBJ whole genome shotgun (WGS) entry which is preliminary data.</text>
</comment>
<dbReference type="AlphaFoldDB" id="A0A494XZK1"/>
<dbReference type="GO" id="GO:0070004">
    <property type="term" value="F:cysteine-type exopeptidase activity"/>
    <property type="evidence" value="ECO:0007669"/>
    <property type="project" value="InterPro"/>
</dbReference>
<gene>
    <name evidence="8" type="ORF">D7S86_15190</name>
</gene>
<feature type="signal peptide" evidence="7">
    <location>
        <begin position="1"/>
        <end position="17"/>
    </location>
</feature>
<evidence type="ECO:0000256" key="2">
    <source>
        <dbReference type="ARBA" id="ARBA00007225"/>
    </source>
</evidence>
<name>A0A494XZK1_9BURK</name>
<keyword evidence="9" id="KW-1185">Reference proteome</keyword>
<dbReference type="NCBIfam" id="NF033678">
    <property type="entry name" value="C69_fam_dipept"/>
    <property type="match status" value="1"/>
</dbReference>
<evidence type="ECO:0000313" key="8">
    <source>
        <dbReference type="EMBL" id="RKP53616.1"/>
    </source>
</evidence>